<reference evidence="2 3" key="1">
    <citation type="submission" date="2023-07" db="EMBL/GenBank/DDBJ databases">
        <title>Sequencing the genomes of 1000 actinobacteria strains.</title>
        <authorList>
            <person name="Klenk H.-P."/>
        </authorList>
    </citation>
    <scope>NUCLEOTIDE SEQUENCE [LARGE SCALE GENOMIC DNA]</scope>
    <source>
        <strain evidence="2 3">DSM 44709</strain>
    </source>
</reference>
<proteinExistence type="predicted"/>
<dbReference type="EMBL" id="JAUSUZ010000001">
    <property type="protein sequence ID" value="MDQ0365150.1"/>
    <property type="molecule type" value="Genomic_DNA"/>
</dbReference>
<gene>
    <name evidence="2" type="ORF">J2S42_001819</name>
</gene>
<dbReference type="Pfam" id="PF05239">
    <property type="entry name" value="PRC"/>
    <property type="match status" value="1"/>
</dbReference>
<dbReference type="Gene3D" id="2.30.30.240">
    <property type="entry name" value="PRC-barrel domain"/>
    <property type="match status" value="1"/>
</dbReference>
<dbReference type="InterPro" id="IPR011033">
    <property type="entry name" value="PRC_barrel-like_sf"/>
</dbReference>
<dbReference type="AlphaFoldDB" id="A0AAE3VWU4"/>
<evidence type="ECO:0000313" key="3">
    <source>
        <dbReference type="Proteomes" id="UP001240236"/>
    </source>
</evidence>
<dbReference type="InterPro" id="IPR027275">
    <property type="entry name" value="PRC-brl_dom"/>
</dbReference>
<dbReference type="SUPFAM" id="SSF50346">
    <property type="entry name" value="PRC-barrel domain"/>
    <property type="match status" value="1"/>
</dbReference>
<evidence type="ECO:0000313" key="2">
    <source>
        <dbReference type="EMBL" id="MDQ0365150.1"/>
    </source>
</evidence>
<dbReference type="RefSeq" id="WP_307237425.1">
    <property type="nucleotide sequence ID" value="NZ_JAUSUZ010000001.1"/>
</dbReference>
<accession>A0AAE3VWU4</accession>
<sequence>MTRYTDIHRRPIVDTGSATTVAEVDGIVIDPATATVAALGTHGRRDHAVVHWPDITGVGDAVTVASSAAVRTADGRAAELSGPQHDPLRKRLLTEAGNEIGRVVDIDFDPRSGRIVGLMTESGTVDGERLIGCGSYAVVVRGDG</sequence>
<feature type="domain" description="PRC-barrel" evidence="1">
    <location>
        <begin position="85"/>
        <end position="134"/>
    </location>
</feature>
<protein>
    <submittedName>
        <fullName evidence="2">Sporulation protein YlmC with PRC-barrel domain</fullName>
    </submittedName>
</protein>
<name>A0AAE3VWU4_9ACTN</name>
<keyword evidence="3" id="KW-1185">Reference proteome</keyword>
<organism evidence="2 3">
    <name type="scientific">Catenuloplanes indicus</name>
    <dbReference type="NCBI Taxonomy" id="137267"/>
    <lineage>
        <taxon>Bacteria</taxon>
        <taxon>Bacillati</taxon>
        <taxon>Actinomycetota</taxon>
        <taxon>Actinomycetes</taxon>
        <taxon>Micromonosporales</taxon>
        <taxon>Micromonosporaceae</taxon>
        <taxon>Catenuloplanes</taxon>
    </lineage>
</organism>
<evidence type="ECO:0000259" key="1">
    <source>
        <dbReference type="Pfam" id="PF05239"/>
    </source>
</evidence>
<comment type="caution">
    <text evidence="2">The sequence shown here is derived from an EMBL/GenBank/DDBJ whole genome shotgun (WGS) entry which is preliminary data.</text>
</comment>
<dbReference type="Proteomes" id="UP001240236">
    <property type="component" value="Unassembled WGS sequence"/>
</dbReference>